<accession>A0A9D1CV86</accession>
<feature type="transmembrane region" description="Helical" evidence="3">
    <location>
        <begin position="264"/>
        <end position="286"/>
    </location>
</feature>
<dbReference type="Proteomes" id="UP000886787">
    <property type="component" value="Unassembled WGS sequence"/>
</dbReference>
<evidence type="ECO:0000256" key="1">
    <source>
        <dbReference type="ARBA" id="ARBA00003238"/>
    </source>
</evidence>
<dbReference type="PANTHER" id="PTHR33434:SF3">
    <property type="entry name" value="DEGV DOMAIN-CONTAINING PROTEIN YITS"/>
    <property type="match status" value="1"/>
</dbReference>
<sequence>MENYVLISDCTLDLPAQHCSELDIHVIPMEFTLDGRPFKHYIDARQLSYQAFYQAMRTGRFSTTSQINYKEFSSFFQPFLESGKDILYICFTSGMSGTYNTCRIAVADLQKKYPDRKIVIVDSLCASVGEGLLVYHAGLKKRAGMQLSALADWVEQNKQRVCHWFVVDDLEHLKRGGRIGTVTAAFGKALQIKPLLSVDSDGKLTTVAKIRGASKVLEGLADRLISDGANTKEQTVIIGHADVLEDAQALDRLLKERGLIKDSIIADIGPVIGTHVGAGMLALTFMGERRMK</sequence>
<comment type="function">
    <text evidence="1">May bind long-chain fatty acids, such as palmitate, and may play a role in lipid transport or fatty acid metabolism.</text>
</comment>
<dbReference type="NCBIfam" id="TIGR00762">
    <property type="entry name" value="DegV"/>
    <property type="match status" value="1"/>
</dbReference>
<evidence type="ECO:0000256" key="3">
    <source>
        <dbReference type="SAM" id="Phobius"/>
    </source>
</evidence>
<evidence type="ECO:0000256" key="2">
    <source>
        <dbReference type="ARBA" id="ARBA00023121"/>
    </source>
</evidence>
<evidence type="ECO:0000313" key="4">
    <source>
        <dbReference type="EMBL" id="HIQ80210.1"/>
    </source>
</evidence>
<reference evidence="4" key="2">
    <citation type="journal article" date="2021" name="PeerJ">
        <title>Extensive microbial diversity within the chicken gut microbiome revealed by metagenomics and culture.</title>
        <authorList>
            <person name="Gilroy R."/>
            <person name="Ravi A."/>
            <person name="Getino M."/>
            <person name="Pursley I."/>
            <person name="Horton D.L."/>
            <person name="Alikhan N.F."/>
            <person name="Baker D."/>
            <person name="Gharbi K."/>
            <person name="Hall N."/>
            <person name="Watson M."/>
            <person name="Adriaenssens E.M."/>
            <person name="Foster-Nyarko E."/>
            <person name="Jarju S."/>
            <person name="Secka A."/>
            <person name="Antonio M."/>
            <person name="Oren A."/>
            <person name="Chaudhuri R.R."/>
            <person name="La Ragione R."/>
            <person name="Hildebrand F."/>
            <person name="Pallen M.J."/>
        </authorList>
    </citation>
    <scope>NUCLEOTIDE SEQUENCE</scope>
    <source>
        <strain evidence="4">ChiSjej1B19-3389</strain>
    </source>
</reference>
<dbReference type="Pfam" id="PF02645">
    <property type="entry name" value="DegV"/>
    <property type="match status" value="1"/>
</dbReference>
<dbReference type="Gene3D" id="2.20.28.50">
    <property type="entry name" value="degv family protein"/>
    <property type="match status" value="1"/>
</dbReference>
<gene>
    <name evidence="4" type="ORF">IAD32_02870</name>
</gene>
<name>A0A9D1CV86_9FIRM</name>
<organism evidence="4 5">
    <name type="scientific">Candidatus Scatavimonas merdigallinarum</name>
    <dbReference type="NCBI Taxonomy" id="2840914"/>
    <lineage>
        <taxon>Bacteria</taxon>
        <taxon>Bacillati</taxon>
        <taxon>Bacillota</taxon>
        <taxon>Clostridia</taxon>
        <taxon>Eubacteriales</taxon>
        <taxon>Oscillospiraceae</taxon>
        <taxon>Oscillospiraceae incertae sedis</taxon>
        <taxon>Candidatus Scatavimonas</taxon>
    </lineage>
</organism>
<dbReference type="SUPFAM" id="SSF82549">
    <property type="entry name" value="DAK1/DegV-like"/>
    <property type="match status" value="1"/>
</dbReference>
<dbReference type="PANTHER" id="PTHR33434">
    <property type="entry name" value="DEGV DOMAIN-CONTAINING PROTEIN DR_1986-RELATED"/>
    <property type="match status" value="1"/>
</dbReference>
<reference evidence="4" key="1">
    <citation type="submission" date="2020-10" db="EMBL/GenBank/DDBJ databases">
        <authorList>
            <person name="Gilroy R."/>
        </authorList>
    </citation>
    <scope>NUCLEOTIDE SEQUENCE</scope>
    <source>
        <strain evidence="4">ChiSjej1B19-3389</strain>
    </source>
</reference>
<proteinExistence type="predicted"/>
<dbReference type="EMBL" id="DVFW01000018">
    <property type="protein sequence ID" value="HIQ80210.1"/>
    <property type="molecule type" value="Genomic_DNA"/>
</dbReference>
<protein>
    <submittedName>
        <fullName evidence="4">DegV family protein</fullName>
    </submittedName>
</protein>
<keyword evidence="3" id="KW-1133">Transmembrane helix</keyword>
<dbReference type="InterPro" id="IPR050270">
    <property type="entry name" value="DegV_domain_contain"/>
</dbReference>
<comment type="caution">
    <text evidence="4">The sequence shown here is derived from an EMBL/GenBank/DDBJ whole genome shotgun (WGS) entry which is preliminary data.</text>
</comment>
<evidence type="ECO:0000313" key="5">
    <source>
        <dbReference type="Proteomes" id="UP000886787"/>
    </source>
</evidence>
<dbReference type="InterPro" id="IPR003797">
    <property type="entry name" value="DegV"/>
</dbReference>
<dbReference type="Gene3D" id="3.40.50.10440">
    <property type="entry name" value="Dihydroxyacetone kinase, domain 1"/>
    <property type="match status" value="1"/>
</dbReference>
<dbReference type="Gene3D" id="3.30.1180.10">
    <property type="match status" value="1"/>
</dbReference>
<keyword evidence="2" id="KW-0446">Lipid-binding</keyword>
<dbReference type="InterPro" id="IPR043168">
    <property type="entry name" value="DegV_C"/>
</dbReference>
<keyword evidence="3" id="KW-0812">Transmembrane</keyword>
<dbReference type="PROSITE" id="PS51482">
    <property type="entry name" value="DEGV"/>
    <property type="match status" value="1"/>
</dbReference>
<dbReference type="AlphaFoldDB" id="A0A9D1CV86"/>
<dbReference type="GO" id="GO:0008289">
    <property type="term" value="F:lipid binding"/>
    <property type="evidence" value="ECO:0007669"/>
    <property type="project" value="UniProtKB-KW"/>
</dbReference>
<keyword evidence="3" id="KW-0472">Membrane</keyword>